<dbReference type="NCBIfam" id="TIGR01083">
    <property type="entry name" value="nth"/>
    <property type="match status" value="1"/>
</dbReference>
<dbReference type="Pfam" id="PF00730">
    <property type="entry name" value="HhH-GPD"/>
    <property type="match status" value="1"/>
</dbReference>
<keyword evidence="3 12" id="KW-0479">Metal-binding</keyword>
<keyword evidence="6 12" id="KW-0408">Iron</keyword>
<evidence type="ECO:0000256" key="6">
    <source>
        <dbReference type="ARBA" id="ARBA00023004"/>
    </source>
</evidence>
<evidence type="ECO:0000313" key="15">
    <source>
        <dbReference type="Proteomes" id="UP000648239"/>
    </source>
</evidence>
<sequence>MAPSAAAGLAQGTEDRSLKRGREIVRGLEKLYPDAECALHHSSPLQLLMATILSAQCTDERVNLVTPDLFRKYPDAAALADADPAALEQLIHSTGFFRNKARSLIAMATSLTKLHAGEVPDTMEALVELAGVGRKTANVILGTCFGRPAITVDTHVKRLSGRLGLTNHTDPVKIERDLMKVLPEEDWTLTSHRLIWHGRRICKARKPACIECGIASLCPSNGSF</sequence>
<evidence type="ECO:0000256" key="3">
    <source>
        <dbReference type="ARBA" id="ARBA00022723"/>
    </source>
</evidence>
<keyword evidence="11 12" id="KW-0326">Glycosidase</keyword>
<name>A0A8J7CKC9_9BACT</name>
<dbReference type="SMART" id="SM00525">
    <property type="entry name" value="FES"/>
    <property type="match status" value="1"/>
</dbReference>
<dbReference type="InterPro" id="IPR023170">
    <property type="entry name" value="HhH_base_excis_C"/>
</dbReference>
<proteinExistence type="inferred from homology"/>
<dbReference type="InterPro" id="IPR000445">
    <property type="entry name" value="HhH_motif"/>
</dbReference>
<feature type="binding site" evidence="12">
    <location>
        <position position="202"/>
    </location>
    <ligand>
        <name>[4Fe-4S] cluster</name>
        <dbReference type="ChEBI" id="CHEBI:49883"/>
    </ligand>
</feature>
<dbReference type="Pfam" id="PF00633">
    <property type="entry name" value="HHH"/>
    <property type="match status" value="1"/>
</dbReference>
<dbReference type="GO" id="GO:0051539">
    <property type="term" value="F:4 iron, 4 sulfur cluster binding"/>
    <property type="evidence" value="ECO:0007669"/>
    <property type="project" value="UniProtKB-UniRule"/>
</dbReference>
<feature type="binding site" evidence="12">
    <location>
        <position position="218"/>
    </location>
    <ligand>
        <name>[4Fe-4S] cluster</name>
        <dbReference type="ChEBI" id="CHEBI:49883"/>
    </ligand>
</feature>
<dbReference type="GO" id="GO:0140078">
    <property type="term" value="F:class I DNA-(apurinic or apyrimidinic site) endonuclease activity"/>
    <property type="evidence" value="ECO:0007669"/>
    <property type="project" value="UniProtKB-EC"/>
</dbReference>
<dbReference type="GO" id="GO:0006285">
    <property type="term" value="P:base-excision repair, AP site formation"/>
    <property type="evidence" value="ECO:0007669"/>
    <property type="project" value="TreeGrafter"/>
</dbReference>
<dbReference type="Gene3D" id="1.10.1670.10">
    <property type="entry name" value="Helix-hairpin-Helix base-excision DNA repair enzymes (C-terminal)"/>
    <property type="match status" value="1"/>
</dbReference>
<dbReference type="InterPro" id="IPR003651">
    <property type="entry name" value="Endonuclease3_FeS-loop_motif"/>
</dbReference>
<protein>
    <recommendedName>
        <fullName evidence="12">Endonuclease III</fullName>
        <ecNumber evidence="12">4.2.99.18</ecNumber>
    </recommendedName>
    <alternativeName>
        <fullName evidence="12">DNA-(apurinic or apyrimidinic site) lyase</fullName>
    </alternativeName>
</protein>
<keyword evidence="14" id="KW-0255">Endonuclease</keyword>
<evidence type="ECO:0000256" key="2">
    <source>
        <dbReference type="ARBA" id="ARBA00022485"/>
    </source>
</evidence>
<dbReference type="EMBL" id="JACXWD010000005">
    <property type="protein sequence ID" value="MBD3867033.1"/>
    <property type="molecule type" value="Genomic_DNA"/>
</dbReference>
<evidence type="ECO:0000256" key="7">
    <source>
        <dbReference type="ARBA" id="ARBA00023014"/>
    </source>
</evidence>
<dbReference type="InterPro" id="IPR003265">
    <property type="entry name" value="HhH-GPD_domain"/>
</dbReference>
<keyword evidence="14" id="KW-0540">Nuclease</keyword>
<reference evidence="14 15" key="1">
    <citation type="submission" date="2020-08" db="EMBL/GenBank/DDBJ databases">
        <title>Acidobacteriota in marine sediments use diverse sulfur dissimilation pathways.</title>
        <authorList>
            <person name="Wasmund K."/>
        </authorList>
    </citation>
    <scope>NUCLEOTIDE SEQUENCE [LARGE SCALE GENOMIC DNA]</scope>
    <source>
        <strain evidence="14">MAG AM4</strain>
    </source>
</reference>
<dbReference type="Gene3D" id="1.10.340.30">
    <property type="entry name" value="Hypothetical protein, domain 2"/>
    <property type="match status" value="1"/>
</dbReference>
<evidence type="ECO:0000256" key="11">
    <source>
        <dbReference type="ARBA" id="ARBA00023295"/>
    </source>
</evidence>
<dbReference type="CDD" id="cd00056">
    <property type="entry name" value="ENDO3c"/>
    <property type="match status" value="1"/>
</dbReference>
<evidence type="ECO:0000256" key="4">
    <source>
        <dbReference type="ARBA" id="ARBA00022763"/>
    </source>
</evidence>
<keyword evidence="10 12" id="KW-0456">Lyase</keyword>
<dbReference type="PROSITE" id="PS00764">
    <property type="entry name" value="ENDONUCLEASE_III_1"/>
    <property type="match status" value="1"/>
</dbReference>
<evidence type="ECO:0000256" key="12">
    <source>
        <dbReference type="HAMAP-Rule" id="MF_00942"/>
    </source>
</evidence>
<dbReference type="InterPro" id="IPR005759">
    <property type="entry name" value="Nth"/>
</dbReference>
<dbReference type="Pfam" id="PF10576">
    <property type="entry name" value="EndIII_4Fe-2S"/>
    <property type="match status" value="1"/>
</dbReference>
<evidence type="ECO:0000256" key="1">
    <source>
        <dbReference type="ARBA" id="ARBA00008343"/>
    </source>
</evidence>
<evidence type="ECO:0000313" key="14">
    <source>
        <dbReference type="EMBL" id="MBD3867033.1"/>
    </source>
</evidence>
<dbReference type="SMART" id="SM00478">
    <property type="entry name" value="ENDO3c"/>
    <property type="match status" value="1"/>
</dbReference>
<accession>A0A8J7CKC9</accession>
<evidence type="ECO:0000256" key="5">
    <source>
        <dbReference type="ARBA" id="ARBA00022801"/>
    </source>
</evidence>
<keyword evidence="5 12" id="KW-0378">Hydrolase</keyword>
<dbReference type="PANTHER" id="PTHR10359:SF18">
    <property type="entry name" value="ENDONUCLEASE III"/>
    <property type="match status" value="1"/>
</dbReference>
<keyword evidence="4 12" id="KW-0227">DNA damage</keyword>
<comment type="function">
    <text evidence="12">DNA repair enzyme that has both DNA N-glycosylase activity and AP-lyase activity. The DNA N-glycosylase activity releases various damaged pyrimidines from DNA by cleaving the N-glycosidic bond, leaving an AP (apurinic/apyrimidinic) site. The AP-lyase activity cleaves the phosphodiester bond 3' to the AP site by a beta-elimination, leaving a 3'-terminal unsaturated sugar and a product with a terminal 5'-phosphate.</text>
</comment>
<keyword evidence="8 12" id="KW-0238">DNA-binding</keyword>
<evidence type="ECO:0000256" key="10">
    <source>
        <dbReference type="ARBA" id="ARBA00023239"/>
    </source>
</evidence>
<dbReference type="InterPro" id="IPR011257">
    <property type="entry name" value="DNA_glycosylase"/>
</dbReference>
<evidence type="ECO:0000256" key="9">
    <source>
        <dbReference type="ARBA" id="ARBA00023204"/>
    </source>
</evidence>
<keyword evidence="2 12" id="KW-0004">4Fe-4S</keyword>
<feature type="binding site" evidence="12">
    <location>
        <position position="209"/>
    </location>
    <ligand>
        <name>[4Fe-4S] cluster</name>
        <dbReference type="ChEBI" id="CHEBI:49883"/>
    </ligand>
</feature>
<comment type="similarity">
    <text evidence="1 12">Belongs to the Nth/MutY family.</text>
</comment>
<organism evidence="14 15">
    <name type="scientific">Candidatus Polarisedimenticola svalbardensis</name>
    <dbReference type="NCBI Taxonomy" id="2886004"/>
    <lineage>
        <taxon>Bacteria</taxon>
        <taxon>Pseudomonadati</taxon>
        <taxon>Acidobacteriota</taxon>
        <taxon>Candidatus Polarisedimenticolia</taxon>
        <taxon>Candidatus Polarisedimenticolales</taxon>
        <taxon>Candidatus Polarisedimenticolaceae</taxon>
        <taxon>Candidatus Polarisedimenticola</taxon>
    </lineage>
</organism>
<dbReference type="Proteomes" id="UP000648239">
    <property type="component" value="Unassembled WGS sequence"/>
</dbReference>
<keyword evidence="9 12" id="KW-0234">DNA repair</keyword>
<dbReference type="FunFam" id="1.10.340.30:FF:000001">
    <property type="entry name" value="Endonuclease III"/>
    <property type="match status" value="1"/>
</dbReference>
<keyword evidence="7 12" id="KW-0411">Iron-sulfur</keyword>
<comment type="caution">
    <text evidence="14">The sequence shown here is derived from an EMBL/GenBank/DDBJ whole genome shotgun (WGS) entry which is preliminary data.</text>
</comment>
<dbReference type="FunFam" id="1.10.1670.10:FF:000001">
    <property type="entry name" value="Endonuclease III"/>
    <property type="match status" value="1"/>
</dbReference>
<evidence type="ECO:0000259" key="13">
    <source>
        <dbReference type="SMART" id="SM00478"/>
    </source>
</evidence>
<comment type="catalytic activity">
    <reaction evidence="12">
        <text>2'-deoxyribonucleotide-(2'-deoxyribose 5'-phosphate)-2'-deoxyribonucleotide-DNA = a 3'-end 2'-deoxyribonucleotide-(2,3-dehydro-2,3-deoxyribose 5'-phosphate)-DNA + a 5'-end 5'-phospho-2'-deoxyribonucleoside-DNA + H(+)</text>
        <dbReference type="Rhea" id="RHEA:66592"/>
        <dbReference type="Rhea" id="RHEA-COMP:13180"/>
        <dbReference type="Rhea" id="RHEA-COMP:16897"/>
        <dbReference type="Rhea" id="RHEA-COMP:17067"/>
        <dbReference type="ChEBI" id="CHEBI:15378"/>
        <dbReference type="ChEBI" id="CHEBI:136412"/>
        <dbReference type="ChEBI" id="CHEBI:157695"/>
        <dbReference type="ChEBI" id="CHEBI:167181"/>
        <dbReference type="EC" id="4.2.99.18"/>
    </reaction>
</comment>
<feature type="binding site" evidence="12">
    <location>
        <position position="212"/>
    </location>
    <ligand>
        <name>[4Fe-4S] cluster</name>
        <dbReference type="ChEBI" id="CHEBI:49883"/>
    </ligand>
</feature>
<dbReference type="GO" id="GO:0046872">
    <property type="term" value="F:metal ion binding"/>
    <property type="evidence" value="ECO:0007669"/>
    <property type="project" value="UniProtKB-KW"/>
</dbReference>
<dbReference type="GO" id="GO:0003677">
    <property type="term" value="F:DNA binding"/>
    <property type="evidence" value="ECO:0007669"/>
    <property type="project" value="UniProtKB-UniRule"/>
</dbReference>
<dbReference type="AlphaFoldDB" id="A0A8J7CKC9"/>
<dbReference type="PIRSF" id="PIRSF001435">
    <property type="entry name" value="Nth"/>
    <property type="match status" value="1"/>
</dbReference>
<dbReference type="PANTHER" id="PTHR10359">
    <property type="entry name" value="A/G-SPECIFIC ADENINE GLYCOSYLASE/ENDONUCLEASE III"/>
    <property type="match status" value="1"/>
</dbReference>
<dbReference type="InterPro" id="IPR004035">
    <property type="entry name" value="Endouclease-III_FeS-bd_BS"/>
</dbReference>
<dbReference type="SUPFAM" id="SSF48150">
    <property type="entry name" value="DNA-glycosylase"/>
    <property type="match status" value="1"/>
</dbReference>
<dbReference type="GO" id="GO:0019104">
    <property type="term" value="F:DNA N-glycosylase activity"/>
    <property type="evidence" value="ECO:0007669"/>
    <property type="project" value="UniProtKB-UniRule"/>
</dbReference>
<dbReference type="EC" id="4.2.99.18" evidence="12"/>
<gene>
    <name evidence="12 14" type="primary">nth</name>
    <name evidence="14" type="ORF">IFK94_02820</name>
</gene>
<feature type="domain" description="HhH-GPD" evidence="13">
    <location>
        <begin position="53"/>
        <end position="200"/>
    </location>
</feature>
<evidence type="ECO:0000256" key="8">
    <source>
        <dbReference type="ARBA" id="ARBA00023125"/>
    </source>
</evidence>
<dbReference type="HAMAP" id="MF_00942">
    <property type="entry name" value="Nth"/>
    <property type="match status" value="1"/>
</dbReference>
<comment type="cofactor">
    <cofactor evidence="12">
        <name>[4Fe-4S] cluster</name>
        <dbReference type="ChEBI" id="CHEBI:49883"/>
    </cofactor>
    <text evidence="12">Binds 1 [4Fe-4S] cluster.</text>
</comment>